<dbReference type="InterPro" id="IPR035965">
    <property type="entry name" value="PAS-like_dom_sf"/>
</dbReference>
<dbReference type="PROSITE" id="PS50112">
    <property type="entry name" value="PAS"/>
    <property type="match status" value="1"/>
</dbReference>
<name>A0ABU5SCI2_9BACT</name>
<evidence type="ECO:0000259" key="1">
    <source>
        <dbReference type="PROSITE" id="PS50112"/>
    </source>
</evidence>
<dbReference type="InterPro" id="IPR013655">
    <property type="entry name" value="PAS_fold_3"/>
</dbReference>
<accession>A0ABU5SCI2</accession>
<dbReference type="SMART" id="SM00086">
    <property type="entry name" value="PAC"/>
    <property type="match status" value="1"/>
</dbReference>
<dbReference type="Proteomes" id="UP001302222">
    <property type="component" value="Unassembled WGS sequence"/>
</dbReference>
<dbReference type="InterPro" id="IPR001610">
    <property type="entry name" value="PAC"/>
</dbReference>
<dbReference type="EMBL" id="JAYGIM010000001">
    <property type="protein sequence ID" value="MEA5424941.1"/>
    <property type="molecule type" value="Genomic_DNA"/>
</dbReference>
<evidence type="ECO:0000313" key="2">
    <source>
        <dbReference type="EMBL" id="MEA5424941.1"/>
    </source>
</evidence>
<proteinExistence type="predicted"/>
<dbReference type="RefSeq" id="WP_323254655.1">
    <property type="nucleotide sequence ID" value="NZ_JAYGIM010000001.1"/>
</dbReference>
<dbReference type="Gene3D" id="3.30.450.20">
    <property type="entry name" value="PAS domain"/>
    <property type="match status" value="1"/>
</dbReference>
<dbReference type="SUPFAM" id="SSF55785">
    <property type="entry name" value="PYP-like sensor domain (PAS domain)"/>
    <property type="match status" value="1"/>
</dbReference>
<keyword evidence="3" id="KW-1185">Reference proteome</keyword>
<evidence type="ECO:0000313" key="3">
    <source>
        <dbReference type="Proteomes" id="UP001302222"/>
    </source>
</evidence>
<dbReference type="Pfam" id="PF08447">
    <property type="entry name" value="PAS_3"/>
    <property type="match status" value="1"/>
</dbReference>
<dbReference type="InterPro" id="IPR000014">
    <property type="entry name" value="PAS"/>
</dbReference>
<protein>
    <submittedName>
        <fullName evidence="2">PAS domain-containing protein</fullName>
    </submittedName>
</protein>
<sequence length="227" mass="26792">METTKFFSLDTNIRSKIMKHVLYHMPLVIYLFDIPQRRNIFTNEHYYKVVGYTADELNTLSEDCLYKIIKPEDFKSLKKFYKELINNPDKDFHVFINRCLCKNGSYKWFKNCITILERGQSGIPTIALGIAYDITAQVETKQKLFEQIYSIEKMSFTLSHELRHEHSKILSILNLSKDREILDIVDLQWLTNSIYTSSENIDKSIYSISQQLHLIKSEFITLNSIKL</sequence>
<comment type="caution">
    <text evidence="2">The sequence shown here is derived from an EMBL/GenBank/DDBJ whole genome shotgun (WGS) entry which is preliminary data.</text>
</comment>
<feature type="domain" description="PAS" evidence="1">
    <location>
        <begin position="14"/>
        <end position="88"/>
    </location>
</feature>
<gene>
    <name evidence="2" type="ORF">VB798_00050</name>
</gene>
<dbReference type="NCBIfam" id="TIGR00229">
    <property type="entry name" value="sensory_box"/>
    <property type="match status" value="1"/>
</dbReference>
<reference evidence="2 3" key="1">
    <citation type="submission" date="2023-12" db="EMBL/GenBank/DDBJ databases">
        <title>Novel species of the genus Arcicella isolated from rivers.</title>
        <authorList>
            <person name="Lu H."/>
        </authorList>
    </citation>
    <scope>NUCLEOTIDE SEQUENCE [LARGE SCALE GENOMIC DNA]</scope>
    <source>
        <strain evidence="2 3">DC25W</strain>
    </source>
</reference>
<organism evidence="2 3">
    <name type="scientific">Arcicella lustrica</name>
    <dbReference type="NCBI Taxonomy" id="2984196"/>
    <lineage>
        <taxon>Bacteria</taxon>
        <taxon>Pseudomonadati</taxon>
        <taxon>Bacteroidota</taxon>
        <taxon>Cytophagia</taxon>
        <taxon>Cytophagales</taxon>
        <taxon>Flectobacillaceae</taxon>
        <taxon>Arcicella</taxon>
    </lineage>
</organism>